<dbReference type="AlphaFoldDB" id="A0A831NYM8"/>
<gene>
    <name evidence="1" type="ORF">ENG92_01470</name>
</gene>
<dbReference type="EMBL" id="DRCV01000066">
    <property type="protein sequence ID" value="HDK37674.1"/>
    <property type="molecule type" value="Genomic_DNA"/>
</dbReference>
<dbReference type="Proteomes" id="UP000885822">
    <property type="component" value="Unassembled WGS sequence"/>
</dbReference>
<sequence>MTTNDFQELMHRLLTEAVDQSILDIDTASYINSKDAAVALLAQLQQHAEQMLSLKTESILDHFEPIGYTFYQEYHVPSFTWISLIERIKEDLLYAIQHGIGDYDDDELRLRINQTLNGLCRGYLLCSAEETLQFTYERMEAIDVEMDIMTHERWYRQLLQSITSKLKNLPELVYENSPSYEWIESLDFKLLMKATSFSSESNILILTHQLYDLGRKVIYLYKQQNFKDAYHFLTLLDQKINLLSDLLKEVLIIFNEDKLHYFFTLFSETILFEKQYSYFLTVTITVSAFIPHQRDVKRFFLEIYKQAKSDTKEKSYNFSGIIDDGAALHILMHYDRKSDIDIMLDLLQKSIERLQDKEIILIIPQFIVR</sequence>
<organism evidence="1">
    <name type="scientific">Thiolapillus brandeum</name>
    <dbReference type="NCBI Taxonomy" id="1076588"/>
    <lineage>
        <taxon>Bacteria</taxon>
        <taxon>Pseudomonadati</taxon>
        <taxon>Pseudomonadota</taxon>
        <taxon>Gammaproteobacteria</taxon>
        <taxon>Chromatiales</taxon>
        <taxon>Sedimenticolaceae</taxon>
        <taxon>Thiolapillus</taxon>
    </lineage>
</organism>
<feature type="non-terminal residue" evidence="1">
    <location>
        <position position="369"/>
    </location>
</feature>
<evidence type="ECO:0000313" key="1">
    <source>
        <dbReference type="EMBL" id="HDK37674.1"/>
    </source>
</evidence>
<name>A0A831NYM8_9GAMM</name>
<comment type="caution">
    <text evidence="1">The sequence shown here is derived from an EMBL/GenBank/DDBJ whole genome shotgun (WGS) entry which is preliminary data.</text>
</comment>
<accession>A0A831NYM8</accession>
<reference evidence="1" key="1">
    <citation type="journal article" date="2020" name="mSystems">
        <title>Genome- and Community-Level Interaction Insights into Carbon Utilization and Element Cycling Functions of Hydrothermarchaeota in Hydrothermal Sediment.</title>
        <authorList>
            <person name="Zhou Z."/>
            <person name="Liu Y."/>
            <person name="Xu W."/>
            <person name="Pan J."/>
            <person name="Luo Z.H."/>
            <person name="Li M."/>
        </authorList>
    </citation>
    <scope>NUCLEOTIDE SEQUENCE [LARGE SCALE GENOMIC DNA]</scope>
    <source>
        <strain evidence="1">HyVt-26</strain>
    </source>
</reference>
<proteinExistence type="predicted"/>
<protein>
    <submittedName>
        <fullName evidence="1">Uncharacterized protein</fullName>
    </submittedName>
</protein>